<dbReference type="Pfam" id="PF02670">
    <property type="entry name" value="DXP_reductoisom"/>
    <property type="match status" value="1"/>
</dbReference>
<name>A0A382MXL1_9ZZZZ</name>
<dbReference type="GO" id="GO:0070402">
    <property type="term" value="F:NADPH binding"/>
    <property type="evidence" value="ECO:0007669"/>
    <property type="project" value="InterPro"/>
</dbReference>
<feature type="non-terminal residue" evidence="2">
    <location>
        <position position="61"/>
    </location>
</feature>
<feature type="domain" description="1-deoxy-D-xylulose 5-phosphate reductoisomerase N-terminal" evidence="1">
    <location>
        <begin position="1"/>
        <end position="53"/>
    </location>
</feature>
<dbReference type="AlphaFoldDB" id="A0A382MXL1"/>
<dbReference type="InterPro" id="IPR036291">
    <property type="entry name" value="NAD(P)-bd_dom_sf"/>
</dbReference>
<dbReference type="SUPFAM" id="SSF51735">
    <property type="entry name" value="NAD(P)-binding Rossmann-fold domains"/>
    <property type="match status" value="1"/>
</dbReference>
<dbReference type="EMBL" id="UINC01096297">
    <property type="protein sequence ID" value="SVC53068.1"/>
    <property type="molecule type" value="Genomic_DNA"/>
</dbReference>
<organism evidence="2">
    <name type="scientific">marine metagenome</name>
    <dbReference type="NCBI Taxonomy" id="408172"/>
    <lineage>
        <taxon>unclassified sequences</taxon>
        <taxon>metagenomes</taxon>
        <taxon>ecological metagenomes</taxon>
    </lineage>
</organism>
<dbReference type="Gene3D" id="3.40.50.720">
    <property type="entry name" value="NAD(P)-binding Rossmann-like Domain"/>
    <property type="match status" value="1"/>
</dbReference>
<sequence length="61" mass="6648">MDVIALHPSKYNVFALSANTGWEKMLELCETHKPAYAVLVDSDAAEHLHRLAPEGVTVLSG</sequence>
<accession>A0A382MXL1</accession>
<proteinExistence type="predicted"/>
<protein>
    <recommendedName>
        <fullName evidence="1">1-deoxy-D-xylulose 5-phosphate reductoisomerase N-terminal domain-containing protein</fullName>
    </recommendedName>
</protein>
<evidence type="ECO:0000259" key="1">
    <source>
        <dbReference type="Pfam" id="PF02670"/>
    </source>
</evidence>
<gene>
    <name evidence="2" type="ORF">METZ01_LOCUS305922</name>
</gene>
<reference evidence="2" key="1">
    <citation type="submission" date="2018-05" db="EMBL/GenBank/DDBJ databases">
        <authorList>
            <person name="Lanie J.A."/>
            <person name="Ng W.-L."/>
            <person name="Kazmierczak K.M."/>
            <person name="Andrzejewski T.M."/>
            <person name="Davidsen T.M."/>
            <person name="Wayne K.J."/>
            <person name="Tettelin H."/>
            <person name="Glass J.I."/>
            <person name="Rusch D."/>
            <person name="Podicherti R."/>
            <person name="Tsui H.-C.T."/>
            <person name="Winkler M.E."/>
        </authorList>
    </citation>
    <scope>NUCLEOTIDE SEQUENCE</scope>
</reference>
<evidence type="ECO:0000313" key="2">
    <source>
        <dbReference type="EMBL" id="SVC53068.1"/>
    </source>
</evidence>
<dbReference type="InterPro" id="IPR013512">
    <property type="entry name" value="DXP_reductoisomerase_N"/>
</dbReference>